<feature type="region of interest" description="Disordered" evidence="1">
    <location>
        <begin position="1"/>
        <end position="31"/>
    </location>
</feature>
<evidence type="ECO:0000256" key="1">
    <source>
        <dbReference type="SAM" id="MobiDB-lite"/>
    </source>
</evidence>
<reference evidence="2 3" key="1">
    <citation type="submission" date="2019-03" db="EMBL/GenBank/DDBJ databases">
        <title>First draft genome of Liparis tanakae, snailfish: a comprehensive survey of snailfish specific genes.</title>
        <authorList>
            <person name="Kim W."/>
            <person name="Song I."/>
            <person name="Jeong J.-H."/>
            <person name="Kim D."/>
            <person name="Kim S."/>
            <person name="Ryu S."/>
            <person name="Song J.Y."/>
            <person name="Lee S.K."/>
        </authorList>
    </citation>
    <scope>NUCLEOTIDE SEQUENCE [LARGE SCALE GENOMIC DNA]</scope>
    <source>
        <tissue evidence="2">Muscle</tissue>
    </source>
</reference>
<sequence>MNKPQEQGETIRIQGEPGRALNSSTPSPTFSEHHSLVCWEAGGQRLNAQVFSALPQVLPLQRPLASQPPEVGSVARSSFMRALDAGHLLRSDGENGNTPQLLVFADADRQPVAELSVVEGVHHLEDVPPAEGQALRSLFLVLKSHMLKGANVLIA</sequence>
<keyword evidence="3" id="KW-1185">Reference proteome</keyword>
<name>A0A4Z2HP51_9TELE</name>
<dbReference type="AlphaFoldDB" id="A0A4Z2HP51"/>
<evidence type="ECO:0000313" key="2">
    <source>
        <dbReference type="EMBL" id="TNN67626.1"/>
    </source>
</evidence>
<protein>
    <submittedName>
        <fullName evidence="2">Uncharacterized protein</fullName>
    </submittedName>
</protein>
<dbReference type="Proteomes" id="UP000314294">
    <property type="component" value="Unassembled WGS sequence"/>
</dbReference>
<proteinExistence type="predicted"/>
<evidence type="ECO:0000313" key="3">
    <source>
        <dbReference type="Proteomes" id="UP000314294"/>
    </source>
</evidence>
<organism evidence="2 3">
    <name type="scientific">Liparis tanakae</name>
    <name type="common">Tanaka's snailfish</name>
    <dbReference type="NCBI Taxonomy" id="230148"/>
    <lineage>
        <taxon>Eukaryota</taxon>
        <taxon>Metazoa</taxon>
        <taxon>Chordata</taxon>
        <taxon>Craniata</taxon>
        <taxon>Vertebrata</taxon>
        <taxon>Euteleostomi</taxon>
        <taxon>Actinopterygii</taxon>
        <taxon>Neopterygii</taxon>
        <taxon>Teleostei</taxon>
        <taxon>Neoteleostei</taxon>
        <taxon>Acanthomorphata</taxon>
        <taxon>Eupercaria</taxon>
        <taxon>Perciformes</taxon>
        <taxon>Cottioidei</taxon>
        <taxon>Cottales</taxon>
        <taxon>Liparidae</taxon>
        <taxon>Liparis</taxon>
    </lineage>
</organism>
<comment type="caution">
    <text evidence="2">The sequence shown here is derived from an EMBL/GenBank/DDBJ whole genome shotgun (WGS) entry which is preliminary data.</text>
</comment>
<dbReference type="EMBL" id="SRLO01000200">
    <property type="protein sequence ID" value="TNN67626.1"/>
    <property type="molecule type" value="Genomic_DNA"/>
</dbReference>
<feature type="compositionally biased region" description="Polar residues" evidence="1">
    <location>
        <begin position="21"/>
        <end position="30"/>
    </location>
</feature>
<accession>A0A4Z2HP51</accession>
<gene>
    <name evidence="2" type="ORF">EYF80_022090</name>
</gene>